<keyword evidence="2" id="KW-0175">Coiled coil</keyword>
<evidence type="ECO:0000313" key="4">
    <source>
        <dbReference type="Proteomes" id="UP000290660"/>
    </source>
</evidence>
<gene>
    <name evidence="3" type="ORF">EI538_21560</name>
</gene>
<proteinExistence type="predicted"/>
<dbReference type="Gene3D" id="1.10.443.10">
    <property type="entry name" value="Intergrase catalytic core"/>
    <property type="match status" value="1"/>
</dbReference>
<dbReference type="SUPFAM" id="SSF56349">
    <property type="entry name" value="DNA breaking-rejoining enzymes"/>
    <property type="match status" value="1"/>
</dbReference>
<evidence type="ECO:0000313" key="3">
    <source>
        <dbReference type="EMBL" id="RXQ26420.1"/>
    </source>
</evidence>
<organism evidence="3 4">
    <name type="scientific">Salmonella enterica</name>
    <name type="common">Salmonella choleraesuis</name>
    <dbReference type="NCBI Taxonomy" id="28901"/>
    <lineage>
        <taxon>Bacteria</taxon>
        <taxon>Pseudomonadati</taxon>
        <taxon>Pseudomonadota</taxon>
        <taxon>Gammaproteobacteria</taxon>
        <taxon>Enterobacterales</taxon>
        <taxon>Enterobacteriaceae</taxon>
        <taxon>Salmonella</taxon>
    </lineage>
</organism>
<dbReference type="Proteomes" id="UP000290660">
    <property type="component" value="Unassembled WGS sequence"/>
</dbReference>
<dbReference type="EMBL" id="RSEO01000036">
    <property type="protein sequence ID" value="RXQ26420.1"/>
    <property type="molecule type" value="Genomic_DNA"/>
</dbReference>
<dbReference type="GO" id="GO:0015074">
    <property type="term" value="P:DNA integration"/>
    <property type="evidence" value="ECO:0007669"/>
    <property type="project" value="InterPro"/>
</dbReference>
<evidence type="ECO:0000256" key="2">
    <source>
        <dbReference type="SAM" id="Coils"/>
    </source>
</evidence>
<name>A0A4V1MYI9_SALER</name>
<protein>
    <recommendedName>
        <fullName evidence="5">Integrase</fullName>
    </recommendedName>
</protein>
<dbReference type="GO" id="GO:0006310">
    <property type="term" value="P:DNA recombination"/>
    <property type="evidence" value="ECO:0007669"/>
    <property type="project" value="UniProtKB-KW"/>
</dbReference>
<comment type="caution">
    <text evidence="3">The sequence shown here is derived from an EMBL/GenBank/DDBJ whole genome shotgun (WGS) entry which is preliminary data.</text>
</comment>
<reference evidence="3 4" key="1">
    <citation type="submission" date="2018-12" db="EMBL/GenBank/DDBJ databases">
        <title>Identification of serotype of rogose Salmonella by whole genome sequencing.</title>
        <authorList>
            <person name="Sacchi C.T."/>
            <person name="Goncalves C.R."/>
            <person name="Tiba-Casas M.R."/>
        </authorList>
    </citation>
    <scope>NUCLEOTIDE SEQUENCE [LARGE SCALE GENOMIC DNA]</scope>
    <source>
        <strain evidence="3 4">169_17</strain>
    </source>
</reference>
<accession>A0A4V1MYI9</accession>
<dbReference type="GO" id="GO:0003677">
    <property type="term" value="F:DNA binding"/>
    <property type="evidence" value="ECO:0007669"/>
    <property type="project" value="InterPro"/>
</dbReference>
<keyword evidence="1" id="KW-0233">DNA recombination</keyword>
<feature type="coiled-coil region" evidence="2">
    <location>
        <begin position="378"/>
        <end position="432"/>
    </location>
</feature>
<dbReference type="InterPro" id="IPR013762">
    <property type="entry name" value="Integrase-like_cat_sf"/>
</dbReference>
<dbReference type="InterPro" id="IPR011010">
    <property type="entry name" value="DNA_brk_join_enz"/>
</dbReference>
<sequence>MPSEIALNAFAEIFSQPLENKRDIFTTSVVALLISAPSRITEVLSLPVDCYITEKTKNGEIKNGLRFWAGKGYGGDIKWLVSVMAPITKQAIDRICSLTIKPRAFAKLMELNFKEFHKQTLLSSFPEDTLLTKEQVVQLLTNEKLSKEECSRLLISLSIRRADFVYSIKSLWQELQDRLPINFPWYDKTKNLKYSDLLFLFFRNSFHSTNFENFLYLHHPKEGFFSQDVKYQKSMKNIFQRHGYTNENGGNIHFTSHQIRHLLNTLAQRKGLTEEEIAKWSGRANPLQNRVYNHKSGEEILEQFESLQSETENYSISNQLTISDPLTRESYLSIGHSAVHTTEFGYCVHDYTISPCEKFRDCINCSEQICIKGCSGSLDRLKTRLLDTEQLIEKVTSEVDTQNQDLGKDRWLTFHLKTKERLQELIAILENKDIPDNSFIRLTNKSYSHLSRTISTINLLGHKKGEVDGEKNN</sequence>
<evidence type="ECO:0000256" key="1">
    <source>
        <dbReference type="ARBA" id="ARBA00023172"/>
    </source>
</evidence>
<evidence type="ECO:0008006" key="5">
    <source>
        <dbReference type="Google" id="ProtNLM"/>
    </source>
</evidence>
<dbReference type="AlphaFoldDB" id="A0A4V1MYI9"/>